<dbReference type="RefSeq" id="WP_255063843.1">
    <property type="nucleotide sequence ID" value="NZ_JANDBD010000014.1"/>
</dbReference>
<sequence length="148" mass="16071">MTASLLLVALTTLLACVILGGGLYEVAVLDPVWPGRPAIVQPQHGGVSRRRFWIPVHAVFEIVLIVTLAVTWDQSQTRTALLVALVSHAAMRVWSLVDVIPAAVRFEKTDPATIDRAEAVRWTRRSLFRLPLDVITCAGALTALALVA</sequence>
<name>A0ABT1MBU1_9MYCO</name>
<evidence type="ECO:0000313" key="3">
    <source>
        <dbReference type="Proteomes" id="UP001651690"/>
    </source>
</evidence>
<dbReference type="EMBL" id="JANDBD010000014">
    <property type="protein sequence ID" value="MCP9275985.1"/>
    <property type="molecule type" value="Genomic_DNA"/>
</dbReference>
<evidence type="ECO:0000256" key="1">
    <source>
        <dbReference type="SAM" id="Phobius"/>
    </source>
</evidence>
<feature type="transmembrane region" description="Helical" evidence="1">
    <location>
        <begin position="52"/>
        <end position="72"/>
    </location>
</feature>
<keyword evidence="1" id="KW-0472">Membrane</keyword>
<protein>
    <recommendedName>
        <fullName evidence="4">DUF1772 domain-containing protein</fullName>
    </recommendedName>
</protein>
<evidence type="ECO:0008006" key="4">
    <source>
        <dbReference type="Google" id="ProtNLM"/>
    </source>
</evidence>
<gene>
    <name evidence="2" type="ORF">NM203_27750</name>
</gene>
<keyword evidence="3" id="KW-1185">Reference proteome</keyword>
<organism evidence="2 3">
    <name type="scientific">Mycolicibacterium arenosum</name>
    <dbReference type="NCBI Taxonomy" id="2952157"/>
    <lineage>
        <taxon>Bacteria</taxon>
        <taxon>Bacillati</taxon>
        <taxon>Actinomycetota</taxon>
        <taxon>Actinomycetes</taxon>
        <taxon>Mycobacteriales</taxon>
        <taxon>Mycobacteriaceae</taxon>
        <taxon>Mycolicibacterium</taxon>
    </lineage>
</organism>
<proteinExistence type="predicted"/>
<feature type="transmembrane region" description="Helical" evidence="1">
    <location>
        <begin position="128"/>
        <end position="147"/>
    </location>
</feature>
<dbReference type="Proteomes" id="UP001651690">
    <property type="component" value="Unassembled WGS sequence"/>
</dbReference>
<keyword evidence="1" id="KW-0812">Transmembrane</keyword>
<comment type="caution">
    <text evidence="2">The sequence shown here is derived from an EMBL/GenBank/DDBJ whole genome shotgun (WGS) entry which is preliminary data.</text>
</comment>
<evidence type="ECO:0000313" key="2">
    <source>
        <dbReference type="EMBL" id="MCP9275985.1"/>
    </source>
</evidence>
<accession>A0ABT1MBU1</accession>
<reference evidence="2 3" key="1">
    <citation type="submission" date="2022-06" db="EMBL/GenBank/DDBJ databases">
        <title>Mycolicibacterium sp. CAU 1645 isolated from seawater.</title>
        <authorList>
            <person name="Kim W."/>
        </authorList>
    </citation>
    <scope>NUCLEOTIDE SEQUENCE [LARGE SCALE GENOMIC DNA]</scope>
    <source>
        <strain evidence="2 3">CAU 1645</strain>
    </source>
</reference>
<keyword evidence="1" id="KW-1133">Transmembrane helix</keyword>